<dbReference type="PRINTS" id="PR00812">
    <property type="entry name" value="BCTERIALGSPF"/>
</dbReference>
<feature type="domain" description="Type II secretion system protein GspF" evidence="9">
    <location>
        <begin position="67"/>
        <end position="189"/>
    </location>
</feature>
<dbReference type="GO" id="GO:0005886">
    <property type="term" value="C:plasma membrane"/>
    <property type="evidence" value="ECO:0007669"/>
    <property type="project" value="UniProtKB-SubCell"/>
</dbReference>
<feature type="transmembrane region" description="Helical" evidence="8">
    <location>
        <begin position="208"/>
        <end position="238"/>
    </location>
</feature>
<sequence length="400" mass="43490">MTAFIYQALPIVGGKERRGQIDADSPRHARSLLREQGLLATQLQPAQNIEQQAARLSLSSQQLSTLTRQFSALLDAGLTIDELLIVLAEQTEHRKTQQVLAGLRQDVMAGMPLSQGMAQFPRVFPMLYRTLVKAGEESGKLAGVMQRLADYLEARGDLNSKIAIAFIYPAVVMLVSALVILGMLTWVVPQMVQVFESAKQTLPLLTRALLWTSAVIQSIGGWVLLAVILASVAAFYALKKPELKLRFHVWRLTWPLLGYLDRLANTARFASTLAILSGSGVPLLKSLDAAEGVMSNLKLQSAVAEVAAQVREGVSLARAMKTAAVFPPLLLHLVASGEATGRLALMLDRAATEQSKELDRKVTAFTSLLGPVMVLVMGAVVMMIVMAILLPVFEMNQLVK</sequence>
<keyword evidence="4" id="KW-0997">Cell inner membrane</keyword>
<evidence type="ECO:0000256" key="4">
    <source>
        <dbReference type="ARBA" id="ARBA00022519"/>
    </source>
</evidence>
<dbReference type="GO" id="GO:0015628">
    <property type="term" value="P:protein secretion by the type II secretion system"/>
    <property type="evidence" value="ECO:0007669"/>
    <property type="project" value="InterPro"/>
</dbReference>
<comment type="subcellular location">
    <subcellularLocation>
        <location evidence="1">Cell inner membrane</location>
        <topology evidence="1">Multi-pass membrane protein</topology>
    </subcellularLocation>
</comment>
<dbReference type="KEGG" id="dee:HQN60_01120"/>
<evidence type="ECO:0000313" key="10">
    <source>
        <dbReference type="EMBL" id="QKJ65445.1"/>
    </source>
</evidence>
<dbReference type="FunFam" id="1.20.81.30:FF:000001">
    <property type="entry name" value="Type II secretion system protein F"/>
    <property type="match status" value="2"/>
</dbReference>
<dbReference type="NCBIfam" id="TIGR02120">
    <property type="entry name" value="GspF"/>
    <property type="match status" value="1"/>
</dbReference>
<dbReference type="Proteomes" id="UP000504844">
    <property type="component" value="Chromosome"/>
</dbReference>
<dbReference type="Gene3D" id="1.20.81.30">
    <property type="entry name" value="Type II secretion system (T2SS), domain F"/>
    <property type="match status" value="2"/>
</dbReference>
<keyword evidence="6 8" id="KW-1133">Transmembrane helix</keyword>
<dbReference type="PANTHER" id="PTHR30012">
    <property type="entry name" value="GENERAL SECRETION PATHWAY PROTEIN"/>
    <property type="match status" value="1"/>
</dbReference>
<feature type="transmembrane region" description="Helical" evidence="8">
    <location>
        <begin position="368"/>
        <end position="393"/>
    </location>
</feature>
<name>A0A6M8SK42_9NEIS</name>
<keyword evidence="3" id="KW-1003">Cell membrane</keyword>
<dbReference type="PANTHER" id="PTHR30012:SF0">
    <property type="entry name" value="TYPE II SECRETION SYSTEM PROTEIN F-RELATED"/>
    <property type="match status" value="1"/>
</dbReference>
<dbReference type="EMBL" id="CP054143">
    <property type="protein sequence ID" value="QKJ65445.1"/>
    <property type="molecule type" value="Genomic_DNA"/>
</dbReference>
<evidence type="ECO:0000313" key="11">
    <source>
        <dbReference type="Proteomes" id="UP000504844"/>
    </source>
</evidence>
<dbReference type="GO" id="GO:0015627">
    <property type="term" value="C:type II protein secretion system complex"/>
    <property type="evidence" value="ECO:0007669"/>
    <property type="project" value="InterPro"/>
</dbReference>
<dbReference type="InterPro" id="IPR042094">
    <property type="entry name" value="T2SS_GspF_sf"/>
</dbReference>
<dbReference type="RefSeq" id="WP_173531955.1">
    <property type="nucleotide sequence ID" value="NZ_CP054143.1"/>
</dbReference>
<evidence type="ECO:0000256" key="6">
    <source>
        <dbReference type="ARBA" id="ARBA00022989"/>
    </source>
</evidence>
<evidence type="ECO:0000259" key="9">
    <source>
        <dbReference type="Pfam" id="PF00482"/>
    </source>
</evidence>
<comment type="similarity">
    <text evidence="2">Belongs to the GSP F family.</text>
</comment>
<evidence type="ECO:0000256" key="7">
    <source>
        <dbReference type="ARBA" id="ARBA00023136"/>
    </source>
</evidence>
<feature type="domain" description="Type II secretion system protein GspF" evidence="9">
    <location>
        <begin position="269"/>
        <end position="391"/>
    </location>
</feature>
<dbReference type="InterPro" id="IPR003004">
    <property type="entry name" value="GspF/PilC"/>
</dbReference>
<organism evidence="10 11">
    <name type="scientific">Deefgea piscis</name>
    <dbReference type="NCBI Taxonomy" id="2739061"/>
    <lineage>
        <taxon>Bacteria</taxon>
        <taxon>Pseudomonadati</taxon>
        <taxon>Pseudomonadota</taxon>
        <taxon>Betaproteobacteria</taxon>
        <taxon>Neisseriales</taxon>
        <taxon>Chitinibacteraceae</taxon>
        <taxon>Deefgea</taxon>
    </lineage>
</organism>
<reference evidence="10 11" key="1">
    <citation type="submission" date="2020-05" db="EMBL/GenBank/DDBJ databases">
        <title>Complete genome sequence of Deefgea sp. D17.</title>
        <authorList>
            <person name="Bae J.-W."/>
            <person name="Han J.E."/>
        </authorList>
    </citation>
    <scope>NUCLEOTIDE SEQUENCE [LARGE SCALE GENOMIC DNA]</scope>
    <source>
        <strain evidence="10 11">D17</strain>
    </source>
</reference>
<gene>
    <name evidence="10" type="primary">gspF</name>
    <name evidence="10" type="ORF">HQN60_01120</name>
</gene>
<evidence type="ECO:0000256" key="1">
    <source>
        <dbReference type="ARBA" id="ARBA00004429"/>
    </source>
</evidence>
<evidence type="ECO:0000256" key="3">
    <source>
        <dbReference type="ARBA" id="ARBA00022475"/>
    </source>
</evidence>
<feature type="transmembrane region" description="Helical" evidence="8">
    <location>
        <begin position="162"/>
        <end position="188"/>
    </location>
</feature>
<keyword evidence="5 8" id="KW-0812">Transmembrane</keyword>
<dbReference type="Pfam" id="PF00482">
    <property type="entry name" value="T2SSF"/>
    <property type="match status" value="2"/>
</dbReference>
<evidence type="ECO:0000256" key="2">
    <source>
        <dbReference type="ARBA" id="ARBA00005745"/>
    </source>
</evidence>
<dbReference type="InterPro" id="IPR011850">
    <property type="entry name" value="T2SS_GspF"/>
</dbReference>
<protein>
    <submittedName>
        <fullName evidence="10">Type II secretion system inner membrane protein GspF</fullName>
    </submittedName>
</protein>
<evidence type="ECO:0000256" key="8">
    <source>
        <dbReference type="SAM" id="Phobius"/>
    </source>
</evidence>
<dbReference type="InterPro" id="IPR018076">
    <property type="entry name" value="T2SS_GspF_dom"/>
</dbReference>
<keyword evidence="11" id="KW-1185">Reference proteome</keyword>
<accession>A0A6M8SK42</accession>
<evidence type="ECO:0000256" key="5">
    <source>
        <dbReference type="ARBA" id="ARBA00022692"/>
    </source>
</evidence>
<proteinExistence type="inferred from homology"/>
<keyword evidence="7 8" id="KW-0472">Membrane</keyword>
<dbReference type="AlphaFoldDB" id="A0A6M8SK42"/>